<keyword evidence="4 8" id="KW-0450">Lipoyl</keyword>
<dbReference type="SUPFAM" id="SSF52777">
    <property type="entry name" value="CoA-dependent acyltransferases"/>
    <property type="match status" value="1"/>
</dbReference>
<dbReference type="Pfam" id="PF00198">
    <property type="entry name" value="2-oxoacid_dh"/>
    <property type="match status" value="1"/>
</dbReference>
<dbReference type="GO" id="GO:0005737">
    <property type="term" value="C:cytoplasm"/>
    <property type="evidence" value="ECO:0007669"/>
    <property type="project" value="TreeGrafter"/>
</dbReference>
<dbReference type="SUPFAM" id="SSF51230">
    <property type="entry name" value="Single hybrid motif"/>
    <property type="match status" value="1"/>
</dbReference>
<evidence type="ECO:0000313" key="12">
    <source>
        <dbReference type="EMBL" id="VDC29896.1"/>
    </source>
</evidence>
<comment type="similarity">
    <text evidence="2 8">Belongs to the 2-oxoacid dehydrogenase family.</text>
</comment>
<proteinExistence type="inferred from homology"/>
<comment type="cofactor">
    <cofactor evidence="1 8">
        <name>(R)-lipoate</name>
        <dbReference type="ChEBI" id="CHEBI:83088"/>
    </cofactor>
</comment>
<dbReference type="PROSITE" id="PS00189">
    <property type="entry name" value="LIPOYL"/>
    <property type="match status" value="1"/>
</dbReference>
<dbReference type="PROSITE" id="PS50968">
    <property type="entry name" value="BIOTINYL_LIPOYL"/>
    <property type="match status" value="1"/>
</dbReference>
<comment type="function">
    <text evidence="6">The pyruvate dehydrogenase complex catalyzes the overall conversion of pyruvate to acetyl-CoA and CO(2). It contains multiple copies of three enzymatic components: pyruvate dehydrogenase (E1), dihydrolipoamide acetyltransferase (E2) and lipoamide dehydrogenase (E3).</text>
</comment>
<keyword evidence="13" id="KW-1185">Reference proteome</keyword>
<dbReference type="InterPro" id="IPR036625">
    <property type="entry name" value="E3-bd_dom_sf"/>
</dbReference>
<evidence type="ECO:0000256" key="4">
    <source>
        <dbReference type="ARBA" id="ARBA00022823"/>
    </source>
</evidence>
<dbReference type="InterPro" id="IPR004167">
    <property type="entry name" value="PSBD"/>
</dbReference>
<dbReference type="AlphaFoldDB" id="A0A3P5X5W9"/>
<dbReference type="Gene3D" id="3.30.559.10">
    <property type="entry name" value="Chloramphenicol acetyltransferase-like domain"/>
    <property type="match status" value="1"/>
</dbReference>
<dbReference type="PANTHER" id="PTHR43178">
    <property type="entry name" value="DIHYDROLIPOAMIDE ACETYLTRANSFERASE COMPONENT OF PYRUVATE DEHYDROGENASE COMPLEX"/>
    <property type="match status" value="1"/>
</dbReference>
<evidence type="ECO:0000256" key="5">
    <source>
        <dbReference type="ARBA" id="ARBA00023315"/>
    </source>
</evidence>
<dbReference type="Pfam" id="PF02817">
    <property type="entry name" value="E3_binding"/>
    <property type="match status" value="1"/>
</dbReference>
<evidence type="ECO:0000256" key="6">
    <source>
        <dbReference type="ARBA" id="ARBA00025211"/>
    </source>
</evidence>
<dbReference type="Gene3D" id="4.10.320.10">
    <property type="entry name" value="E3-binding domain"/>
    <property type="match status" value="1"/>
</dbReference>
<dbReference type="RefSeq" id="WP_124071086.1">
    <property type="nucleotide sequence ID" value="NZ_CBCRXF010000001.1"/>
</dbReference>
<feature type="region of interest" description="Disordered" evidence="9">
    <location>
        <begin position="79"/>
        <end position="144"/>
    </location>
</feature>
<dbReference type="Gene3D" id="2.40.50.100">
    <property type="match status" value="1"/>
</dbReference>
<dbReference type="InterPro" id="IPR001078">
    <property type="entry name" value="2-oxoacid_DH_actylTfrase"/>
</dbReference>
<feature type="compositionally biased region" description="Basic and acidic residues" evidence="9">
    <location>
        <begin position="114"/>
        <end position="127"/>
    </location>
</feature>
<dbReference type="InterPro" id="IPR023213">
    <property type="entry name" value="CAT-like_dom_sf"/>
</dbReference>
<evidence type="ECO:0000313" key="13">
    <source>
        <dbReference type="Proteomes" id="UP000270468"/>
    </source>
</evidence>
<evidence type="ECO:0000256" key="1">
    <source>
        <dbReference type="ARBA" id="ARBA00001938"/>
    </source>
</evidence>
<dbReference type="InterPro" id="IPR000089">
    <property type="entry name" value="Biotin_lipoyl"/>
</dbReference>
<feature type="compositionally biased region" description="Polar residues" evidence="9">
    <location>
        <begin position="96"/>
        <end position="109"/>
    </location>
</feature>
<dbReference type="GO" id="GO:0031405">
    <property type="term" value="F:lipoic acid binding"/>
    <property type="evidence" value="ECO:0007669"/>
    <property type="project" value="TreeGrafter"/>
</dbReference>
<protein>
    <recommendedName>
        <fullName evidence="8">Dihydrolipoamide acetyltransferase component of pyruvate dehydrogenase complex</fullName>
        <ecNumber evidence="8">2.3.1.-</ecNumber>
    </recommendedName>
</protein>
<dbReference type="OrthoDB" id="9805770at2"/>
<sequence length="456" mass="49686">MAYEFRLPDIGEGIHEGEIVKWFVAVGDTINEDDTLLEIQNDKAVVEIPSPVTGTVEEILVSEGTVSVVGDVLIRLDAPGYEQPQSKHDEEVPEASTKTESQVQATAESGQAIEKNEAPKDEVKEVASEQSPQKTAQSEVDPNRRVIAMPSIRKFAREKDVDIRLVAGTGKNGRVMKEDIESFLNGGQAQDKPSEAEDAKEAVQSENATQAETSAAPVYLEGDFPETREKMSGIRKAIAKAMVHSKQTAPHVTLLDEVDVTELVAHRKKFKDIAAEKDIKLTYLPYVVKALVSTLREFPEFNRSLDDATQEVVQKHYFNIGIAADTDRGLLVPVIKHADRKSVFAISDEINNLAVKARDGKLAPAEMKGASCSITNIGSAGGQWFTPIINHPEVAILGIGRIAEKPVVKNGEIVAAPMLALSLVFDHRMIDGATAQHALNHLKKLLGNPELLLMEA</sequence>
<reference evidence="12 13" key="1">
    <citation type="submission" date="2018-11" db="EMBL/GenBank/DDBJ databases">
        <authorList>
            <person name="Criscuolo A."/>
        </authorList>
    </citation>
    <scope>NUCLEOTIDE SEQUENCE [LARGE SCALE GENOMIC DNA]</scope>
    <source>
        <strain evidence="12">ATB-66</strain>
    </source>
</reference>
<evidence type="ECO:0000256" key="9">
    <source>
        <dbReference type="SAM" id="MobiDB-lite"/>
    </source>
</evidence>
<evidence type="ECO:0000256" key="7">
    <source>
        <dbReference type="ARBA" id="ARBA00048370"/>
    </source>
</evidence>
<dbReference type="InterPro" id="IPR011053">
    <property type="entry name" value="Single_hybrid_motif"/>
</dbReference>
<dbReference type="SUPFAM" id="SSF47005">
    <property type="entry name" value="Peripheral subunit-binding domain of 2-oxo acid dehydrogenase complex"/>
    <property type="match status" value="1"/>
</dbReference>
<accession>A0A3P5X5W9</accession>
<dbReference type="PANTHER" id="PTHR43178:SF5">
    <property type="entry name" value="LIPOAMIDE ACYLTRANSFERASE COMPONENT OF BRANCHED-CHAIN ALPHA-KETO ACID DEHYDROGENASE COMPLEX, MITOCHONDRIAL"/>
    <property type="match status" value="1"/>
</dbReference>
<evidence type="ECO:0000256" key="8">
    <source>
        <dbReference type="RuleBase" id="RU003423"/>
    </source>
</evidence>
<feature type="compositionally biased region" description="Polar residues" evidence="9">
    <location>
        <begin position="128"/>
        <end position="140"/>
    </location>
</feature>
<dbReference type="Proteomes" id="UP000270468">
    <property type="component" value="Unassembled WGS sequence"/>
</dbReference>
<dbReference type="EC" id="2.3.1.-" evidence="8"/>
<keyword evidence="5 8" id="KW-0012">Acyltransferase</keyword>
<feature type="compositionally biased region" description="Basic and acidic residues" evidence="9">
    <location>
        <begin position="192"/>
        <end position="203"/>
    </location>
</feature>
<evidence type="ECO:0000256" key="3">
    <source>
        <dbReference type="ARBA" id="ARBA00022679"/>
    </source>
</evidence>
<dbReference type="PROSITE" id="PS51826">
    <property type="entry name" value="PSBD"/>
    <property type="match status" value="1"/>
</dbReference>
<feature type="region of interest" description="Disordered" evidence="9">
    <location>
        <begin position="185"/>
        <end position="214"/>
    </location>
</feature>
<feature type="domain" description="Lipoyl-binding" evidence="10">
    <location>
        <begin position="2"/>
        <end position="77"/>
    </location>
</feature>
<dbReference type="InterPro" id="IPR003016">
    <property type="entry name" value="2-oxoA_DH_lipoyl-BS"/>
</dbReference>
<keyword evidence="12" id="KW-0670">Pyruvate</keyword>
<organism evidence="12 13">
    <name type="scientific">Filibacter tadaridae</name>
    <dbReference type="NCBI Taxonomy" id="2483811"/>
    <lineage>
        <taxon>Bacteria</taxon>
        <taxon>Bacillati</taxon>
        <taxon>Bacillota</taxon>
        <taxon>Bacilli</taxon>
        <taxon>Bacillales</taxon>
        <taxon>Caryophanaceae</taxon>
        <taxon>Filibacter</taxon>
    </lineage>
</organism>
<dbReference type="InterPro" id="IPR050743">
    <property type="entry name" value="2-oxoacid_DH_E2_comp"/>
</dbReference>
<evidence type="ECO:0000259" key="11">
    <source>
        <dbReference type="PROSITE" id="PS51826"/>
    </source>
</evidence>
<evidence type="ECO:0000259" key="10">
    <source>
        <dbReference type="PROSITE" id="PS50968"/>
    </source>
</evidence>
<feature type="domain" description="Peripheral subunit-binding (PSBD)" evidence="11">
    <location>
        <begin position="147"/>
        <end position="184"/>
    </location>
</feature>
<dbReference type="CDD" id="cd06849">
    <property type="entry name" value="lipoyl_domain"/>
    <property type="match status" value="1"/>
</dbReference>
<evidence type="ECO:0000256" key="2">
    <source>
        <dbReference type="ARBA" id="ARBA00007317"/>
    </source>
</evidence>
<dbReference type="FunFam" id="4.10.320.10:FF:000011">
    <property type="entry name" value="Dihydrolipoamide acetyltransferase component of pyruvate dehydrogenase complex"/>
    <property type="match status" value="1"/>
</dbReference>
<keyword evidence="3 8" id="KW-0808">Transferase</keyword>
<dbReference type="EMBL" id="UXAV01000042">
    <property type="protein sequence ID" value="VDC29896.1"/>
    <property type="molecule type" value="Genomic_DNA"/>
</dbReference>
<gene>
    <name evidence="12" type="primary">pdhC_2</name>
    <name evidence="12" type="ORF">FILTAD_02448</name>
</gene>
<feature type="compositionally biased region" description="Polar residues" evidence="9">
    <location>
        <begin position="204"/>
        <end position="213"/>
    </location>
</feature>
<comment type="catalytic activity">
    <reaction evidence="7">
        <text>N(6)-[(R)-dihydrolipoyl]-L-lysyl-[protein] + acetyl-CoA = N(6)-[(R)-S(8)-acetyldihydrolipoyl]-L-lysyl-[protein] + CoA</text>
        <dbReference type="Rhea" id="RHEA:17017"/>
        <dbReference type="Rhea" id="RHEA-COMP:10475"/>
        <dbReference type="Rhea" id="RHEA-COMP:10478"/>
        <dbReference type="ChEBI" id="CHEBI:57287"/>
        <dbReference type="ChEBI" id="CHEBI:57288"/>
        <dbReference type="ChEBI" id="CHEBI:83100"/>
        <dbReference type="ChEBI" id="CHEBI:83111"/>
        <dbReference type="EC" id="2.3.1.12"/>
    </reaction>
</comment>
<dbReference type="FunFam" id="3.30.559.10:FF:000007">
    <property type="entry name" value="Dihydrolipoamide acetyltransferase component of pyruvate dehydrogenase complex"/>
    <property type="match status" value="1"/>
</dbReference>
<name>A0A3P5X5W9_9BACL</name>
<dbReference type="Pfam" id="PF00364">
    <property type="entry name" value="Biotin_lipoyl"/>
    <property type="match status" value="1"/>
</dbReference>
<dbReference type="GO" id="GO:0004742">
    <property type="term" value="F:dihydrolipoyllysine-residue acetyltransferase activity"/>
    <property type="evidence" value="ECO:0007669"/>
    <property type="project" value="UniProtKB-EC"/>
</dbReference>